<feature type="compositionally biased region" description="Low complexity" evidence="1">
    <location>
        <begin position="222"/>
        <end position="235"/>
    </location>
</feature>
<dbReference type="Proteomes" id="UP000245884">
    <property type="component" value="Unassembled WGS sequence"/>
</dbReference>
<feature type="region of interest" description="Disordered" evidence="1">
    <location>
        <begin position="1"/>
        <end position="61"/>
    </location>
</feature>
<dbReference type="AlphaFoldDB" id="A0A316V011"/>
<feature type="compositionally biased region" description="Polar residues" evidence="1">
    <location>
        <begin position="202"/>
        <end position="211"/>
    </location>
</feature>
<sequence>MPRPSGTTPAGPLPAPPASFAAQPPPPPLAPPALASHTTSSATPAPAHTAPRAAGPPPPRLTNHYIRRLVAEPGKACFVCSRPTPVVLVSTTAGADDFFYACRSHLSDRHFATLTAGPGSSGSAAAINTASDAGRLPDKVSKEEIDKIKKEYEEKQKAKEAKKKEEGDKAEGKDKDKDKDQKDDKSQQGWLSYLATSLKDATISSPSSQTTEADRLVSARTASASVEPSSSQSQPKGHEYYTLHRSFYAMRVDLNDRKQATRRAKELNFPSVPRA</sequence>
<dbReference type="PANTHER" id="PTHR28218">
    <property type="entry name" value="VPS4-ASSOCIATED PROTEIN 1"/>
    <property type="match status" value="1"/>
</dbReference>
<evidence type="ECO:0000313" key="2">
    <source>
        <dbReference type="EMBL" id="PWN30574.1"/>
    </source>
</evidence>
<dbReference type="EMBL" id="KZ819662">
    <property type="protein sequence ID" value="PWN30574.1"/>
    <property type="molecule type" value="Genomic_DNA"/>
</dbReference>
<reference evidence="2 3" key="1">
    <citation type="journal article" date="2018" name="Mol. Biol. Evol.">
        <title>Broad Genomic Sampling Reveals a Smut Pathogenic Ancestry of the Fungal Clade Ustilaginomycotina.</title>
        <authorList>
            <person name="Kijpornyongpan T."/>
            <person name="Mondo S.J."/>
            <person name="Barry K."/>
            <person name="Sandor L."/>
            <person name="Lee J."/>
            <person name="Lipzen A."/>
            <person name="Pangilinan J."/>
            <person name="LaButti K."/>
            <person name="Hainaut M."/>
            <person name="Henrissat B."/>
            <person name="Grigoriev I.V."/>
            <person name="Spatafora J.W."/>
            <person name="Aime M.C."/>
        </authorList>
    </citation>
    <scope>NUCLEOTIDE SEQUENCE [LARGE SCALE GENOMIC DNA]</scope>
    <source>
        <strain evidence="2 3">MCA 5214</strain>
    </source>
</reference>
<feature type="compositionally biased region" description="Low complexity" evidence="1">
    <location>
        <begin position="116"/>
        <end position="126"/>
    </location>
</feature>
<evidence type="ECO:0000256" key="1">
    <source>
        <dbReference type="SAM" id="MobiDB-lite"/>
    </source>
</evidence>
<proteinExistence type="predicted"/>
<dbReference type="RefSeq" id="XP_025365186.1">
    <property type="nucleotide sequence ID" value="XM_025504666.1"/>
</dbReference>
<accession>A0A316V011</accession>
<dbReference type="OrthoDB" id="2158714at2759"/>
<feature type="compositionally biased region" description="Low complexity" evidence="1">
    <location>
        <begin position="32"/>
        <end position="53"/>
    </location>
</feature>
<gene>
    <name evidence="2" type="ORF">BDZ90DRAFT_225345</name>
</gene>
<feature type="compositionally biased region" description="Pro residues" evidence="1">
    <location>
        <begin position="11"/>
        <end position="31"/>
    </location>
</feature>
<dbReference type="InterPro" id="IPR013640">
    <property type="entry name" value="Vfa1"/>
</dbReference>
<protein>
    <submittedName>
        <fullName evidence="2">DUF1742-domain-containing protein</fullName>
    </submittedName>
</protein>
<feature type="region of interest" description="Disordered" evidence="1">
    <location>
        <begin position="154"/>
        <end position="238"/>
    </location>
</feature>
<name>A0A316V011_9BASI</name>
<evidence type="ECO:0000313" key="3">
    <source>
        <dbReference type="Proteomes" id="UP000245884"/>
    </source>
</evidence>
<keyword evidence="3" id="KW-1185">Reference proteome</keyword>
<dbReference type="Pfam" id="PF08432">
    <property type="entry name" value="Vfa1"/>
    <property type="match status" value="1"/>
</dbReference>
<organism evidence="2 3">
    <name type="scientific">Jaminaea rosea</name>
    <dbReference type="NCBI Taxonomy" id="1569628"/>
    <lineage>
        <taxon>Eukaryota</taxon>
        <taxon>Fungi</taxon>
        <taxon>Dikarya</taxon>
        <taxon>Basidiomycota</taxon>
        <taxon>Ustilaginomycotina</taxon>
        <taxon>Exobasidiomycetes</taxon>
        <taxon>Microstromatales</taxon>
        <taxon>Microstromatales incertae sedis</taxon>
        <taxon>Jaminaea</taxon>
    </lineage>
</organism>
<dbReference type="GO" id="GO:0005768">
    <property type="term" value="C:endosome"/>
    <property type="evidence" value="ECO:0007669"/>
    <property type="project" value="TreeGrafter"/>
</dbReference>
<dbReference type="PANTHER" id="PTHR28218:SF1">
    <property type="entry name" value="VPS4-ASSOCIATED PROTEIN 1"/>
    <property type="match status" value="1"/>
</dbReference>
<feature type="region of interest" description="Disordered" evidence="1">
    <location>
        <begin position="115"/>
        <end position="141"/>
    </location>
</feature>
<dbReference type="GeneID" id="37026489"/>
<dbReference type="GO" id="GO:0007034">
    <property type="term" value="P:vacuolar transport"/>
    <property type="evidence" value="ECO:0007669"/>
    <property type="project" value="TreeGrafter"/>
</dbReference>
<feature type="compositionally biased region" description="Basic and acidic residues" evidence="1">
    <location>
        <begin position="154"/>
        <end position="186"/>
    </location>
</feature>